<organism evidence="3 4">
    <name type="scientific">Euplotes crassus</name>
    <dbReference type="NCBI Taxonomy" id="5936"/>
    <lineage>
        <taxon>Eukaryota</taxon>
        <taxon>Sar</taxon>
        <taxon>Alveolata</taxon>
        <taxon>Ciliophora</taxon>
        <taxon>Intramacronucleata</taxon>
        <taxon>Spirotrichea</taxon>
        <taxon>Hypotrichia</taxon>
        <taxon>Euplotida</taxon>
        <taxon>Euplotidae</taxon>
        <taxon>Moneuplotes</taxon>
    </lineage>
</organism>
<name>A0AAD1Y5I2_EUPCR</name>
<proteinExistence type="predicted"/>
<feature type="compositionally biased region" description="Polar residues" evidence="2">
    <location>
        <begin position="179"/>
        <end position="193"/>
    </location>
</feature>
<dbReference type="AlphaFoldDB" id="A0AAD1Y5I2"/>
<gene>
    <name evidence="3" type="ORF">ECRASSUSDP1_LOCUS25763</name>
</gene>
<protein>
    <submittedName>
        <fullName evidence="3">Uncharacterized protein</fullName>
    </submittedName>
</protein>
<accession>A0AAD1Y5I2</accession>
<dbReference type="Proteomes" id="UP001295684">
    <property type="component" value="Unassembled WGS sequence"/>
</dbReference>
<sequence length="417" mass="47986">MSRSKISKNHAKMNHYRSFNKPDYSQVLTNNSIPGTGLFATRPKNPHHPNAQNFPNILQNPNPTSKPTKSKAPSTSSPKSPFLHPQPDPDQAEESLQDLAQNKFEKELVVMLEKKNTHLSKQLEKMIYENERLHKEVRNTKSIAENLNSENSRLIGELKQLQVENITLKQEGNPPVVSQKYSQPLLPQNPYQDSSEKSEESQLNISRDSVKFKYFEQDIKDLKEEKKELQDGYNELMVNYTHLLSKVQEYEEVKALQEQQKSQQNDTPQEIEKEQIDDKQSTTKSVKEDQKPKTPADAKKIANLTKKYQSLLKAKNSELESSALEISSLKELLQIEQQKSSWYETQLSSKDTKIRSLTQKLTEASPTTESEEQPKKPTRSEKQRVIRKGQKHEELVKVTKSKKPSKKPKDYGLIQPN</sequence>
<feature type="compositionally biased region" description="Low complexity" evidence="2">
    <location>
        <begin position="61"/>
        <end position="81"/>
    </location>
</feature>
<feature type="region of interest" description="Disordered" evidence="2">
    <location>
        <begin position="360"/>
        <end position="417"/>
    </location>
</feature>
<evidence type="ECO:0000256" key="1">
    <source>
        <dbReference type="SAM" id="Coils"/>
    </source>
</evidence>
<keyword evidence="4" id="KW-1185">Reference proteome</keyword>
<feature type="region of interest" description="Disordered" evidence="2">
    <location>
        <begin position="173"/>
        <end position="204"/>
    </location>
</feature>
<feature type="compositionally biased region" description="Polar residues" evidence="2">
    <location>
        <begin position="50"/>
        <end position="60"/>
    </location>
</feature>
<feature type="compositionally biased region" description="Basic and acidic residues" evidence="2">
    <location>
        <begin position="270"/>
        <end position="300"/>
    </location>
</feature>
<evidence type="ECO:0000313" key="3">
    <source>
        <dbReference type="EMBL" id="CAI2384241.1"/>
    </source>
</evidence>
<feature type="compositionally biased region" description="Basic and acidic residues" evidence="2">
    <location>
        <begin position="372"/>
        <end position="384"/>
    </location>
</feature>
<keyword evidence="1" id="KW-0175">Coiled coil</keyword>
<comment type="caution">
    <text evidence="3">The sequence shown here is derived from an EMBL/GenBank/DDBJ whole genome shotgun (WGS) entry which is preliminary data.</text>
</comment>
<evidence type="ECO:0000256" key="2">
    <source>
        <dbReference type="SAM" id="MobiDB-lite"/>
    </source>
</evidence>
<evidence type="ECO:0000313" key="4">
    <source>
        <dbReference type="Proteomes" id="UP001295684"/>
    </source>
</evidence>
<feature type="region of interest" description="Disordered" evidence="2">
    <location>
        <begin position="257"/>
        <end position="301"/>
    </location>
</feature>
<feature type="compositionally biased region" description="Basic residues" evidence="2">
    <location>
        <begin position="1"/>
        <end position="15"/>
    </location>
</feature>
<feature type="compositionally biased region" description="Polar residues" evidence="2">
    <location>
        <begin position="257"/>
        <end position="268"/>
    </location>
</feature>
<feature type="region of interest" description="Disordered" evidence="2">
    <location>
        <begin position="1"/>
        <end position="94"/>
    </location>
</feature>
<dbReference type="EMBL" id="CAMPGE010026558">
    <property type="protein sequence ID" value="CAI2384241.1"/>
    <property type="molecule type" value="Genomic_DNA"/>
</dbReference>
<feature type="coiled-coil region" evidence="1">
    <location>
        <begin position="130"/>
        <end position="171"/>
    </location>
</feature>
<reference evidence="3" key="1">
    <citation type="submission" date="2023-07" db="EMBL/GenBank/DDBJ databases">
        <authorList>
            <consortium name="AG Swart"/>
            <person name="Singh M."/>
            <person name="Singh A."/>
            <person name="Seah K."/>
            <person name="Emmerich C."/>
        </authorList>
    </citation>
    <scope>NUCLEOTIDE SEQUENCE</scope>
    <source>
        <strain evidence="3">DP1</strain>
    </source>
</reference>